<protein>
    <recommendedName>
        <fullName evidence="4">Tyr recombinase domain-containing protein</fullName>
    </recommendedName>
</protein>
<dbReference type="EMBL" id="BAAALN010000007">
    <property type="protein sequence ID" value="GAA1242005.1"/>
    <property type="molecule type" value="Genomic_DNA"/>
</dbReference>
<accession>A0ABN1WA20</accession>
<dbReference type="InterPro" id="IPR013762">
    <property type="entry name" value="Integrase-like_cat_sf"/>
</dbReference>
<evidence type="ECO:0000313" key="3">
    <source>
        <dbReference type="Proteomes" id="UP001500653"/>
    </source>
</evidence>
<keyword evidence="3" id="KW-1185">Reference proteome</keyword>
<sequence>MRRDRRAFRDRHDIGTWFTPRTFRNTVATLVTDALPAREASDLLGHWRFSQTTDTYVGRMAVSRRPAEVLDALGGSNGEQ</sequence>
<proteinExistence type="predicted"/>
<evidence type="ECO:0000313" key="2">
    <source>
        <dbReference type="EMBL" id="GAA1242005.1"/>
    </source>
</evidence>
<organism evidence="2 3">
    <name type="scientific">Prauserella halophila</name>
    <dbReference type="NCBI Taxonomy" id="185641"/>
    <lineage>
        <taxon>Bacteria</taxon>
        <taxon>Bacillati</taxon>
        <taxon>Actinomycetota</taxon>
        <taxon>Actinomycetes</taxon>
        <taxon>Pseudonocardiales</taxon>
        <taxon>Pseudonocardiaceae</taxon>
        <taxon>Prauserella</taxon>
    </lineage>
</organism>
<reference evidence="2 3" key="1">
    <citation type="journal article" date="2019" name="Int. J. Syst. Evol. Microbiol.">
        <title>The Global Catalogue of Microorganisms (GCM) 10K type strain sequencing project: providing services to taxonomists for standard genome sequencing and annotation.</title>
        <authorList>
            <consortium name="The Broad Institute Genomics Platform"/>
            <consortium name="The Broad Institute Genome Sequencing Center for Infectious Disease"/>
            <person name="Wu L."/>
            <person name="Ma J."/>
        </authorList>
    </citation>
    <scope>NUCLEOTIDE SEQUENCE [LARGE SCALE GENOMIC DNA]</scope>
    <source>
        <strain evidence="2 3">JCM 13023</strain>
    </source>
</reference>
<comment type="caution">
    <text evidence="2">The sequence shown here is derived from an EMBL/GenBank/DDBJ whole genome shotgun (WGS) entry which is preliminary data.</text>
</comment>
<evidence type="ECO:0008006" key="4">
    <source>
        <dbReference type="Google" id="ProtNLM"/>
    </source>
</evidence>
<dbReference type="Gene3D" id="1.10.443.10">
    <property type="entry name" value="Intergrase catalytic core"/>
    <property type="match status" value="1"/>
</dbReference>
<dbReference type="Proteomes" id="UP001500653">
    <property type="component" value="Unassembled WGS sequence"/>
</dbReference>
<keyword evidence="1" id="KW-0233">DNA recombination</keyword>
<dbReference type="SUPFAM" id="SSF56349">
    <property type="entry name" value="DNA breaking-rejoining enzymes"/>
    <property type="match status" value="1"/>
</dbReference>
<evidence type="ECO:0000256" key="1">
    <source>
        <dbReference type="ARBA" id="ARBA00023172"/>
    </source>
</evidence>
<name>A0ABN1WA20_9PSEU</name>
<dbReference type="InterPro" id="IPR011010">
    <property type="entry name" value="DNA_brk_join_enz"/>
</dbReference>
<gene>
    <name evidence="2" type="ORF">GCM10009676_29030</name>
</gene>